<dbReference type="GO" id="GO:0046657">
    <property type="term" value="P:folic acid catabolic process"/>
    <property type="evidence" value="ECO:0007669"/>
    <property type="project" value="TreeGrafter"/>
</dbReference>
<dbReference type="PANTHER" id="PTHR30575:SF3">
    <property type="entry name" value="PEPTIDASE M20 DIMERISATION DOMAIN-CONTAINING PROTEIN"/>
    <property type="match status" value="1"/>
</dbReference>
<evidence type="ECO:0000259" key="2">
    <source>
        <dbReference type="Pfam" id="PF07687"/>
    </source>
</evidence>
<dbReference type="Pfam" id="PF07687">
    <property type="entry name" value="M20_dimer"/>
    <property type="match status" value="1"/>
</dbReference>
<dbReference type="GO" id="GO:0046872">
    <property type="term" value="F:metal ion binding"/>
    <property type="evidence" value="ECO:0007669"/>
    <property type="project" value="UniProtKB-KW"/>
</dbReference>
<feature type="binding site" evidence="1">
    <location>
        <position position="140"/>
    </location>
    <ligand>
        <name>Mn(2+)</name>
        <dbReference type="ChEBI" id="CHEBI:29035"/>
        <label>2</label>
    </ligand>
</feature>
<dbReference type="PANTHER" id="PTHR30575">
    <property type="entry name" value="PEPTIDASE M20"/>
    <property type="match status" value="1"/>
</dbReference>
<dbReference type="GO" id="GO:0071713">
    <property type="term" value="F:para-aminobenzoyl-glutamate hydrolase activity"/>
    <property type="evidence" value="ECO:0007669"/>
    <property type="project" value="TreeGrafter"/>
</dbReference>
<feature type="binding site" evidence="1">
    <location>
        <position position="142"/>
    </location>
    <ligand>
        <name>Mn(2+)</name>
        <dbReference type="ChEBI" id="CHEBI:29035"/>
        <label>2</label>
    </ligand>
</feature>
<reference evidence="3 4" key="1">
    <citation type="submission" date="2019-12" db="EMBL/GenBank/DDBJ databases">
        <title>Isolation and characterization of three novel carbon monoxide-oxidizing members of Halobacteria from salione crusts and soils.</title>
        <authorList>
            <person name="Myers M.R."/>
            <person name="King G.M."/>
        </authorList>
    </citation>
    <scope>NUCLEOTIDE SEQUENCE [LARGE SCALE GENOMIC DNA]</scope>
    <source>
        <strain evidence="3 4">PCN9</strain>
    </source>
</reference>
<accession>A0A6B0SKS3</accession>
<dbReference type="Proteomes" id="UP000471521">
    <property type="component" value="Unassembled WGS sequence"/>
</dbReference>
<organism evidence="3 4">
    <name type="scientific">Halobacterium bonnevillei</name>
    <dbReference type="NCBI Taxonomy" id="2692200"/>
    <lineage>
        <taxon>Archaea</taxon>
        <taxon>Methanobacteriati</taxon>
        <taxon>Methanobacteriota</taxon>
        <taxon>Stenosarchaea group</taxon>
        <taxon>Halobacteria</taxon>
        <taxon>Halobacteriales</taxon>
        <taxon>Halobacteriaceae</taxon>
        <taxon>Halobacterium</taxon>
    </lineage>
</organism>
<evidence type="ECO:0000313" key="4">
    <source>
        <dbReference type="Proteomes" id="UP000471521"/>
    </source>
</evidence>
<dbReference type="EMBL" id="WUUU01000084">
    <property type="protein sequence ID" value="MXR21106.1"/>
    <property type="molecule type" value="Genomic_DNA"/>
</dbReference>
<feature type="binding site" evidence="1">
    <location>
        <position position="394"/>
    </location>
    <ligand>
        <name>Mn(2+)</name>
        <dbReference type="ChEBI" id="CHEBI:29035"/>
        <label>2</label>
    </ligand>
</feature>
<gene>
    <name evidence="3" type="ORF">GRX66_10985</name>
</gene>
<dbReference type="SUPFAM" id="SSF53187">
    <property type="entry name" value="Zn-dependent exopeptidases"/>
    <property type="match status" value="1"/>
</dbReference>
<dbReference type="NCBIfam" id="TIGR01891">
    <property type="entry name" value="amidohydrolases"/>
    <property type="match status" value="1"/>
</dbReference>
<dbReference type="Gene3D" id="3.40.630.10">
    <property type="entry name" value="Zn peptidases"/>
    <property type="match status" value="2"/>
</dbReference>
<dbReference type="InterPro" id="IPR002933">
    <property type="entry name" value="Peptidase_M20"/>
</dbReference>
<proteinExistence type="predicted"/>
<comment type="caution">
    <text evidence="3">The sequence shown here is derived from an EMBL/GenBank/DDBJ whole genome shotgun (WGS) entry which is preliminary data.</text>
</comment>
<keyword evidence="4" id="KW-1185">Reference proteome</keyword>
<sequence>MPDADRLTSLRRDLHRFPEPAWREFRTTCRLVDELEAVGVDDLHVGRDAMDPDERMAVPDDADLAEWFERARDADVDESVLSQLAGGYTGVVARLDCGDGPHVGLRVDIDGLLIEESTADDHTPERGGFRSEYAESMHACGHDGHMTIGVGVIEAVQASDFAGTLTVFFQPAEEASGGGKPMAESEHVEGIDYLFAVHLGLGHPTGEVVGGIRKPLAMCHVDATFHGESAHAGKAPNEGRNAIQALTTAVQNAYGIPRHADGMTRVNVGKIDGGTASNVIAERAHALAEARGETTELMAYARDELRRVFESAAEMHDCTVDFDVVSESPRADSDPDLAALVAETADRDERVDSVLQHADFGASEDATFLMEAVQAQGGLATYAIVGTDHPTAHHTPTFDVDERSLPIAVDVLASSIERVATDEP</sequence>
<dbReference type="AlphaFoldDB" id="A0A6B0SKS3"/>
<dbReference type="SUPFAM" id="SSF55031">
    <property type="entry name" value="Bacterial exopeptidase dimerisation domain"/>
    <property type="match status" value="1"/>
</dbReference>
<dbReference type="InterPro" id="IPR017439">
    <property type="entry name" value="Amidohydrolase"/>
</dbReference>
<feature type="domain" description="Peptidase M20 dimerisation" evidence="2">
    <location>
        <begin position="219"/>
        <end position="313"/>
    </location>
</feature>
<protein>
    <submittedName>
        <fullName evidence="3">Amidohydrolase</fullName>
    </submittedName>
</protein>
<dbReference type="RefSeq" id="WP_159526605.1">
    <property type="nucleotide sequence ID" value="NZ_WUUU01000084.1"/>
</dbReference>
<evidence type="ECO:0000313" key="3">
    <source>
        <dbReference type="EMBL" id="MXR21106.1"/>
    </source>
</evidence>
<name>A0A6B0SKS3_9EURY</name>
<dbReference type="InterPro" id="IPR011650">
    <property type="entry name" value="Peptidase_M20_dimer"/>
</dbReference>
<dbReference type="InterPro" id="IPR052030">
    <property type="entry name" value="Peptidase_M20/M20A_hydrolases"/>
</dbReference>
<dbReference type="Pfam" id="PF01546">
    <property type="entry name" value="Peptidase_M20"/>
    <property type="match status" value="1"/>
</dbReference>
<dbReference type="OrthoDB" id="247417at2157"/>
<feature type="binding site" evidence="1">
    <location>
        <position position="174"/>
    </location>
    <ligand>
        <name>Mn(2+)</name>
        <dbReference type="ChEBI" id="CHEBI:29035"/>
        <label>2</label>
    </ligand>
</feature>
<dbReference type="InterPro" id="IPR036264">
    <property type="entry name" value="Bact_exopeptidase_dim_dom"/>
</dbReference>
<feature type="binding site" evidence="1">
    <location>
        <position position="198"/>
    </location>
    <ligand>
        <name>Mn(2+)</name>
        <dbReference type="ChEBI" id="CHEBI:29035"/>
        <label>2</label>
    </ligand>
</feature>
<keyword evidence="1" id="KW-0479">Metal-binding</keyword>
<comment type="cofactor">
    <cofactor evidence="1">
        <name>Mn(2+)</name>
        <dbReference type="ChEBI" id="CHEBI:29035"/>
    </cofactor>
    <text evidence="1">The Mn(2+) ion enhances activity.</text>
</comment>
<keyword evidence="3" id="KW-0378">Hydrolase</keyword>
<evidence type="ECO:0000256" key="1">
    <source>
        <dbReference type="PIRSR" id="PIRSR005962-1"/>
    </source>
</evidence>
<keyword evidence="1" id="KW-0464">Manganese</keyword>
<dbReference type="GO" id="GO:0016805">
    <property type="term" value="F:dipeptidase activity"/>
    <property type="evidence" value="ECO:0007669"/>
    <property type="project" value="TreeGrafter"/>
</dbReference>
<dbReference type="PIRSF" id="PIRSF005962">
    <property type="entry name" value="Pept_M20D_amidohydro"/>
    <property type="match status" value="1"/>
</dbReference>
<dbReference type="GO" id="GO:0005737">
    <property type="term" value="C:cytoplasm"/>
    <property type="evidence" value="ECO:0007669"/>
    <property type="project" value="TreeGrafter"/>
</dbReference>